<keyword evidence="3" id="KW-0645">Protease</keyword>
<dbReference type="InterPro" id="IPR001254">
    <property type="entry name" value="Trypsin_dom"/>
</dbReference>
<protein>
    <submittedName>
        <fullName evidence="6">Plasma kallikrein-like isoform X1</fullName>
    </submittedName>
</protein>
<keyword evidence="1" id="KW-1015">Disulfide bond</keyword>
<keyword evidence="3" id="KW-0720">Serine protease</keyword>
<sequence length="289" mass="32178">MWVPRVMNGYPAKKGDVPYQVAIKGLVNRRLRKYKTSCGATIIKPKKCVSAAHCFHVIGGVCRDLFYPGYERVCQADEKTYVDKFAVAGNLDNVAVFQEDPDSQWRTIQKVFYPKKYKFPLHDIAIVFLHQPFIYNAYVGEIPTASLNVDYIGQCLVSGYGRTGHKENDQSTKLLLANLVLLPKKPCNKLHRKMMDDFVCTASSPTDVGKGDSGGPLVCAHTGDPNEKDKGVLVGVVSGHSVGKGSFFTRVSKYKKFLEKTKSGAYSTHSSQHCTFIFLGLIYLTVFLF</sequence>
<dbReference type="GeneID" id="113498321"/>
<proteinExistence type="inferred from homology"/>
<dbReference type="PROSITE" id="PS00134">
    <property type="entry name" value="TRYPSIN_HIS"/>
    <property type="match status" value="1"/>
</dbReference>
<dbReference type="PANTHER" id="PTHR24256">
    <property type="entry name" value="TRYPTASE-RELATED"/>
    <property type="match status" value="1"/>
</dbReference>
<dbReference type="KEGG" id="tnl:113498321"/>
<dbReference type="InterPro" id="IPR009003">
    <property type="entry name" value="Peptidase_S1_PA"/>
</dbReference>
<gene>
    <name evidence="6" type="primary">LOC113498321</name>
</gene>
<evidence type="ECO:0000259" key="4">
    <source>
        <dbReference type="PROSITE" id="PS50240"/>
    </source>
</evidence>
<dbReference type="GO" id="GO:0006508">
    <property type="term" value="P:proteolysis"/>
    <property type="evidence" value="ECO:0007669"/>
    <property type="project" value="UniProtKB-KW"/>
</dbReference>
<evidence type="ECO:0000256" key="2">
    <source>
        <dbReference type="ARBA" id="ARBA00024195"/>
    </source>
</evidence>
<dbReference type="InParanoid" id="A0A7E5W0P4"/>
<dbReference type="Pfam" id="PF00089">
    <property type="entry name" value="Trypsin"/>
    <property type="match status" value="1"/>
</dbReference>
<dbReference type="FunCoup" id="A0A7E5W0P4">
    <property type="interactions" value="19"/>
</dbReference>
<dbReference type="Proteomes" id="UP000322000">
    <property type="component" value="Chromosome 10"/>
</dbReference>
<dbReference type="GO" id="GO:0004252">
    <property type="term" value="F:serine-type endopeptidase activity"/>
    <property type="evidence" value="ECO:0007669"/>
    <property type="project" value="InterPro"/>
</dbReference>
<dbReference type="InterPro" id="IPR051487">
    <property type="entry name" value="Ser/Thr_Proteases_Immune/Dev"/>
</dbReference>
<dbReference type="OrthoDB" id="10061449at2759"/>
<dbReference type="PRINTS" id="PR00722">
    <property type="entry name" value="CHYMOTRYPSIN"/>
</dbReference>
<reference evidence="6" key="1">
    <citation type="submission" date="2025-08" db="UniProtKB">
        <authorList>
            <consortium name="RefSeq"/>
        </authorList>
    </citation>
    <scope>IDENTIFICATION</scope>
</reference>
<keyword evidence="5" id="KW-1185">Reference proteome</keyword>
<name>A0A7E5W0P4_TRINI</name>
<dbReference type="SUPFAM" id="SSF50494">
    <property type="entry name" value="Trypsin-like serine proteases"/>
    <property type="match status" value="1"/>
</dbReference>
<dbReference type="InterPro" id="IPR043504">
    <property type="entry name" value="Peptidase_S1_PA_chymotrypsin"/>
</dbReference>
<dbReference type="PROSITE" id="PS00135">
    <property type="entry name" value="TRYPSIN_SER"/>
    <property type="match status" value="1"/>
</dbReference>
<dbReference type="InterPro" id="IPR033116">
    <property type="entry name" value="TRYPSIN_SER"/>
</dbReference>
<evidence type="ECO:0000256" key="3">
    <source>
        <dbReference type="RuleBase" id="RU363034"/>
    </source>
</evidence>
<dbReference type="PROSITE" id="PS50240">
    <property type="entry name" value="TRYPSIN_DOM"/>
    <property type="match status" value="1"/>
</dbReference>
<evidence type="ECO:0000256" key="1">
    <source>
        <dbReference type="ARBA" id="ARBA00023157"/>
    </source>
</evidence>
<keyword evidence="3" id="KW-0378">Hydrolase</keyword>
<comment type="similarity">
    <text evidence="2">Belongs to the peptidase S1 family. CLIP subfamily.</text>
</comment>
<accession>A0A7E5W0P4</accession>
<dbReference type="InterPro" id="IPR001314">
    <property type="entry name" value="Peptidase_S1A"/>
</dbReference>
<dbReference type="RefSeq" id="XP_026734102.1">
    <property type="nucleotide sequence ID" value="XM_026878301.1"/>
</dbReference>
<dbReference type="SMART" id="SM00020">
    <property type="entry name" value="Tryp_SPc"/>
    <property type="match status" value="1"/>
</dbReference>
<dbReference type="InterPro" id="IPR018114">
    <property type="entry name" value="TRYPSIN_HIS"/>
</dbReference>
<dbReference type="Gene3D" id="2.40.10.10">
    <property type="entry name" value="Trypsin-like serine proteases"/>
    <property type="match status" value="1"/>
</dbReference>
<evidence type="ECO:0000313" key="5">
    <source>
        <dbReference type="Proteomes" id="UP000322000"/>
    </source>
</evidence>
<evidence type="ECO:0000313" key="6">
    <source>
        <dbReference type="RefSeq" id="XP_026734102.1"/>
    </source>
</evidence>
<organism evidence="5 6">
    <name type="scientific">Trichoplusia ni</name>
    <name type="common">Cabbage looper</name>
    <dbReference type="NCBI Taxonomy" id="7111"/>
    <lineage>
        <taxon>Eukaryota</taxon>
        <taxon>Metazoa</taxon>
        <taxon>Ecdysozoa</taxon>
        <taxon>Arthropoda</taxon>
        <taxon>Hexapoda</taxon>
        <taxon>Insecta</taxon>
        <taxon>Pterygota</taxon>
        <taxon>Neoptera</taxon>
        <taxon>Endopterygota</taxon>
        <taxon>Lepidoptera</taxon>
        <taxon>Glossata</taxon>
        <taxon>Ditrysia</taxon>
        <taxon>Noctuoidea</taxon>
        <taxon>Noctuidae</taxon>
        <taxon>Plusiinae</taxon>
        <taxon>Trichoplusia</taxon>
    </lineage>
</organism>
<feature type="domain" description="Peptidase S1" evidence="4">
    <location>
        <begin position="6"/>
        <end position="263"/>
    </location>
</feature>
<dbReference type="AlphaFoldDB" id="A0A7E5W0P4"/>